<evidence type="ECO:0000313" key="2">
    <source>
        <dbReference type="Proteomes" id="UP001151760"/>
    </source>
</evidence>
<feature type="non-terminal residue" evidence="1">
    <location>
        <position position="1"/>
    </location>
</feature>
<dbReference type="Proteomes" id="UP001151760">
    <property type="component" value="Unassembled WGS sequence"/>
</dbReference>
<comment type="caution">
    <text evidence="1">The sequence shown here is derived from an EMBL/GenBank/DDBJ whole genome shotgun (WGS) entry which is preliminary data.</text>
</comment>
<protein>
    <submittedName>
        <fullName evidence="1">Uncharacterized protein</fullName>
    </submittedName>
</protein>
<sequence>ECDHDGLVNPNNDLCTRDIGGNNLNKNYSNKVTDEVPLGSDPFGLDPLIKQKCDKVHVENCSVTLDFPSGFLSNSSGINKGSVSCNKPVDDTLKQYSGFSMLKRLEETIKIGTTLGLNMEGCEKTLDFYSSR</sequence>
<reference evidence="1" key="1">
    <citation type="journal article" date="2022" name="Int. J. Mol. Sci.">
        <title>Draft Genome of Tanacetum Coccineum: Genomic Comparison of Closely Related Tanacetum-Family Plants.</title>
        <authorList>
            <person name="Yamashiro T."/>
            <person name="Shiraishi A."/>
            <person name="Nakayama K."/>
            <person name="Satake H."/>
        </authorList>
    </citation>
    <scope>NUCLEOTIDE SEQUENCE</scope>
</reference>
<name>A0ABQ4YNC9_9ASTR</name>
<organism evidence="1 2">
    <name type="scientific">Tanacetum coccineum</name>
    <dbReference type="NCBI Taxonomy" id="301880"/>
    <lineage>
        <taxon>Eukaryota</taxon>
        <taxon>Viridiplantae</taxon>
        <taxon>Streptophyta</taxon>
        <taxon>Embryophyta</taxon>
        <taxon>Tracheophyta</taxon>
        <taxon>Spermatophyta</taxon>
        <taxon>Magnoliopsida</taxon>
        <taxon>eudicotyledons</taxon>
        <taxon>Gunneridae</taxon>
        <taxon>Pentapetalae</taxon>
        <taxon>asterids</taxon>
        <taxon>campanulids</taxon>
        <taxon>Asterales</taxon>
        <taxon>Asteraceae</taxon>
        <taxon>Asteroideae</taxon>
        <taxon>Anthemideae</taxon>
        <taxon>Anthemidinae</taxon>
        <taxon>Tanacetum</taxon>
    </lineage>
</organism>
<evidence type="ECO:0000313" key="1">
    <source>
        <dbReference type="EMBL" id="GJS79040.1"/>
    </source>
</evidence>
<reference evidence="1" key="2">
    <citation type="submission" date="2022-01" db="EMBL/GenBank/DDBJ databases">
        <authorList>
            <person name="Yamashiro T."/>
            <person name="Shiraishi A."/>
            <person name="Satake H."/>
            <person name="Nakayama K."/>
        </authorList>
    </citation>
    <scope>NUCLEOTIDE SEQUENCE</scope>
</reference>
<dbReference type="EMBL" id="BQNB010010568">
    <property type="protein sequence ID" value="GJS79040.1"/>
    <property type="molecule type" value="Genomic_DNA"/>
</dbReference>
<keyword evidence="2" id="KW-1185">Reference proteome</keyword>
<proteinExistence type="predicted"/>
<gene>
    <name evidence="1" type="ORF">Tco_0728921</name>
</gene>
<accession>A0ABQ4YNC9</accession>